<gene>
    <name evidence="5" type="ORF">CJJ23_03850</name>
</gene>
<dbReference type="GO" id="GO:0003723">
    <property type="term" value="F:RNA binding"/>
    <property type="evidence" value="ECO:0007669"/>
    <property type="project" value="InterPro"/>
</dbReference>
<dbReference type="NCBIfam" id="TIGR00186">
    <property type="entry name" value="rRNA_methyl_3"/>
    <property type="match status" value="1"/>
</dbReference>
<dbReference type="InterPro" id="IPR001537">
    <property type="entry name" value="SpoU_MeTrfase"/>
</dbReference>
<dbReference type="GO" id="GO:0005829">
    <property type="term" value="C:cytosol"/>
    <property type="evidence" value="ECO:0007669"/>
    <property type="project" value="TreeGrafter"/>
</dbReference>
<dbReference type="InterPro" id="IPR013123">
    <property type="entry name" value="SpoU_subst-bd"/>
</dbReference>
<proteinExistence type="inferred from homology"/>
<comment type="similarity">
    <text evidence="1">Belongs to the class IV-like SAM-binding methyltransferase superfamily. RNA methyltransferase TrmH family.</text>
</comment>
<dbReference type="GO" id="GO:0032259">
    <property type="term" value="P:methylation"/>
    <property type="evidence" value="ECO:0007669"/>
    <property type="project" value="UniProtKB-KW"/>
</dbReference>
<reference evidence="6" key="1">
    <citation type="submission" date="2017-08" db="EMBL/GenBank/DDBJ databases">
        <authorList>
            <person name="Alvarez-Ponce D."/>
            <person name="Weitzman C.L."/>
            <person name="Tillett R.L."/>
            <person name="Sandmeier F.C."/>
            <person name="Tracy C.R."/>
        </authorList>
    </citation>
    <scope>NUCLEOTIDE SEQUENCE [LARGE SCALE GENOMIC DNA]</scope>
    <source>
        <strain evidence="6">723</strain>
    </source>
</reference>
<dbReference type="Gene3D" id="3.30.1330.30">
    <property type="match status" value="1"/>
</dbReference>
<evidence type="ECO:0000313" key="5">
    <source>
        <dbReference type="EMBL" id="PAK21106.1"/>
    </source>
</evidence>
<dbReference type="SUPFAM" id="SSF55315">
    <property type="entry name" value="L30e-like"/>
    <property type="match status" value="1"/>
</dbReference>
<dbReference type="PANTHER" id="PTHR46429:SF1">
    <property type="entry name" value="23S RRNA (GUANOSINE-2'-O-)-METHYLTRANSFERASE RLMB"/>
    <property type="match status" value="1"/>
</dbReference>
<name>A0A269TJA3_9BACT</name>
<dbReference type="SMART" id="SM00967">
    <property type="entry name" value="SpoU_sub_bind"/>
    <property type="match status" value="1"/>
</dbReference>
<keyword evidence="3 5" id="KW-0808">Transferase</keyword>
<dbReference type="AlphaFoldDB" id="A0A269TJA3"/>
<accession>A0A269TJA3</accession>
<evidence type="ECO:0000259" key="4">
    <source>
        <dbReference type="SMART" id="SM00967"/>
    </source>
</evidence>
<dbReference type="InterPro" id="IPR029064">
    <property type="entry name" value="Ribosomal_eL30-like_sf"/>
</dbReference>
<dbReference type="InterPro" id="IPR029028">
    <property type="entry name" value="Alpha/beta_knot_MTases"/>
</dbReference>
<dbReference type="Proteomes" id="UP000216943">
    <property type="component" value="Unassembled WGS sequence"/>
</dbReference>
<dbReference type="PANTHER" id="PTHR46429">
    <property type="entry name" value="23S RRNA (GUANOSINE-2'-O-)-METHYLTRANSFERASE RLMB"/>
    <property type="match status" value="1"/>
</dbReference>
<dbReference type="GO" id="GO:0008173">
    <property type="term" value="F:RNA methyltransferase activity"/>
    <property type="evidence" value="ECO:0007669"/>
    <property type="project" value="InterPro"/>
</dbReference>
<feature type="domain" description="RNA 2-O ribose methyltransferase substrate binding" evidence="4">
    <location>
        <begin position="16"/>
        <end position="81"/>
    </location>
</feature>
<organism evidence="5 6">
    <name type="scientific">Mycoplasmopsis agassizii</name>
    <dbReference type="NCBI Taxonomy" id="33922"/>
    <lineage>
        <taxon>Bacteria</taxon>
        <taxon>Bacillati</taxon>
        <taxon>Mycoplasmatota</taxon>
        <taxon>Mycoplasmoidales</taxon>
        <taxon>Metamycoplasmataceae</taxon>
        <taxon>Mycoplasmopsis</taxon>
    </lineage>
</organism>
<dbReference type="CDD" id="cd18103">
    <property type="entry name" value="SpoU-like_RlmB"/>
    <property type="match status" value="1"/>
</dbReference>
<dbReference type="Pfam" id="PF00588">
    <property type="entry name" value="SpoU_methylase"/>
    <property type="match status" value="1"/>
</dbReference>
<evidence type="ECO:0000256" key="3">
    <source>
        <dbReference type="ARBA" id="ARBA00022679"/>
    </source>
</evidence>
<dbReference type="Pfam" id="PF08032">
    <property type="entry name" value="SpoU_sub_bind"/>
    <property type="match status" value="1"/>
</dbReference>
<keyword evidence="2 5" id="KW-0489">Methyltransferase</keyword>
<evidence type="ECO:0000313" key="6">
    <source>
        <dbReference type="Proteomes" id="UP000216943"/>
    </source>
</evidence>
<protein>
    <submittedName>
        <fullName evidence="5">23S rRNA (Guanosine(2251)-2'-O)-methyltransferase RlmB</fullName>
    </submittedName>
</protein>
<evidence type="ECO:0000256" key="1">
    <source>
        <dbReference type="ARBA" id="ARBA00007228"/>
    </source>
</evidence>
<dbReference type="InterPro" id="IPR029026">
    <property type="entry name" value="tRNA_m1G_MTases_N"/>
</dbReference>
<dbReference type="Gene3D" id="3.40.1280.10">
    <property type="match status" value="1"/>
</dbReference>
<dbReference type="EMBL" id="NQNY01000013">
    <property type="protein sequence ID" value="PAK21106.1"/>
    <property type="molecule type" value="Genomic_DNA"/>
</dbReference>
<dbReference type="GO" id="GO:0006396">
    <property type="term" value="P:RNA processing"/>
    <property type="evidence" value="ECO:0007669"/>
    <property type="project" value="InterPro"/>
</dbReference>
<comment type="caution">
    <text evidence="5">The sequence shown here is derived from an EMBL/GenBank/DDBJ whole genome shotgun (WGS) entry which is preliminary data.</text>
</comment>
<dbReference type="OrthoDB" id="9794400at2"/>
<sequence length="247" mass="27949">MISLIKAKKVTNNKLFLTGKNSIYEAIKFNFKIEKIYLEKGKKLELETDIKITYLDKYEMNKLTKTNHQGYIAQISDFNYLTIEELIKTQEPIIVLDHLEDPQNFGAIIRSANSFGIKNMVFAKERSVQITDAVLKASSGGFINMKFHKASSLTTTIQKLKKAGYWVYASHLSEKTVDLKSVDFDNKSVVIIGNEHKGVNNSLIKESDLLFKIPSFGTVQSLNASAASAIIFYDLKLKIEAKRLILK</sequence>
<dbReference type="SUPFAM" id="SSF75217">
    <property type="entry name" value="alpha/beta knot"/>
    <property type="match status" value="1"/>
</dbReference>
<dbReference type="InterPro" id="IPR004441">
    <property type="entry name" value="rRNA_MeTrfase_TrmH"/>
</dbReference>
<evidence type="ECO:0000256" key="2">
    <source>
        <dbReference type="ARBA" id="ARBA00022603"/>
    </source>
</evidence>